<evidence type="ECO:0000313" key="3">
    <source>
        <dbReference type="Proteomes" id="UP000326565"/>
    </source>
</evidence>
<dbReference type="Proteomes" id="UP000326565">
    <property type="component" value="Unassembled WGS sequence"/>
</dbReference>
<dbReference type="AlphaFoldDB" id="A0A5N5WL40"/>
<sequence length="51" mass="5758">MSSLLHCNRDGIWLRGTISGSFSILLFLLLFSASSIMSFCRACDRHVYPFS</sequence>
<evidence type="ECO:0000313" key="2">
    <source>
        <dbReference type="EMBL" id="KAB8067930.1"/>
    </source>
</evidence>
<dbReference type="EMBL" id="ML732431">
    <property type="protein sequence ID" value="KAB8067930.1"/>
    <property type="molecule type" value="Genomic_DNA"/>
</dbReference>
<keyword evidence="1" id="KW-0472">Membrane</keyword>
<protein>
    <submittedName>
        <fullName evidence="2">Uncharacterized protein</fullName>
    </submittedName>
</protein>
<name>A0A5N5WL40_9EURO</name>
<feature type="transmembrane region" description="Helical" evidence="1">
    <location>
        <begin position="12"/>
        <end position="31"/>
    </location>
</feature>
<keyword evidence="1" id="KW-1133">Transmembrane helix</keyword>
<gene>
    <name evidence="2" type="ORF">BDV29DRAFT_185403</name>
</gene>
<accession>A0A5N5WL40</accession>
<keyword evidence="3" id="KW-1185">Reference proteome</keyword>
<evidence type="ECO:0000256" key="1">
    <source>
        <dbReference type="SAM" id="Phobius"/>
    </source>
</evidence>
<reference evidence="2 3" key="1">
    <citation type="submission" date="2019-04" db="EMBL/GenBank/DDBJ databases">
        <title>Friends and foes A comparative genomics study of 23 Aspergillus species from section Flavi.</title>
        <authorList>
            <consortium name="DOE Joint Genome Institute"/>
            <person name="Kjaerbolling I."/>
            <person name="Vesth T."/>
            <person name="Frisvad J.C."/>
            <person name="Nybo J.L."/>
            <person name="Theobald S."/>
            <person name="Kildgaard S."/>
            <person name="Isbrandt T."/>
            <person name="Kuo A."/>
            <person name="Sato A."/>
            <person name="Lyhne E.K."/>
            <person name="Kogle M.E."/>
            <person name="Wiebenga A."/>
            <person name="Kun R.S."/>
            <person name="Lubbers R.J."/>
            <person name="Makela M.R."/>
            <person name="Barry K."/>
            <person name="Chovatia M."/>
            <person name="Clum A."/>
            <person name="Daum C."/>
            <person name="Haridas S."/>
            <person name="He G."/>
            <person name="LaButti K."/>
            <person name="Lipzen A."/>
            <person name="Mondo S."/>
            <person name="Riley R."/>
            <person name="Salamov A."/>
            <person name="Simmons B.A."/>
            <person name="Magnuson J.K."/>
            <person name="Henrissat B."/>
            <person name="Mortensen U.H."/>
            <person name="Larsen T.O."/>
            <person name="Devries R.P."/>
            <person name="Grigoriev I.V."/>
            <person name="Machida M."/>
            <person name="Baker S.E."/>
            <person name="Andersen M.R."/>
        </authorList>
    </citation>
    <scope>NUCLEOTIDE SEQUENCE [LARGE SCALE GENOMIC DNA]</scope>
    <source>
        <strain evidence="2 3">CBS 151.66</strain>
    </source>
</reference>
<keyword evidence="1" id="KW-0812">Transmembrane</keyword>
<organism evidence="2 3">
    <name type="scientific">Aspergillus leporis</name>
    <dbReference type="NCBI Taxonomy" id="41062"/>
    <lineage>
        <taxon>Eukaryota</taxon>
        <taxon>Fungi</taxon>
        <taxon>Dikarya</taxon>
        <taxon>Ascomycota</taxon>
        <taxon>Pezizomycotina</taxon>
        <taxon>Eurotiomycetes</taxon>
        <taxon>Eurotiomycetidae</taxon>
        <taxon>Eurotiales</taxon>
        <taxon>Aspergillaceae</taxon>
        <taxon>Aspergillus</taxon>
        <taxon>Aspergillus subgen. Circumdati</taxon>
    </lineage>
</organism>
<proteinExistence type="predicted"/>